<keyword evidence="7" id="KW-1015">Disulfide bond</keyword>
<evidence type="ECO:0000256" key="6">
    <source>
        <dbReference type="ARBA" id="ARBA00022801"/>
    </source>
</evidence>
<dbReference type="SUPFAM" id="SSF52540">
    <property type="entry name" value="P-loop containing nucleoside triphosphate hydrolases"/>
    <property type="match status" value="1"/>
</dbReference>
<evidence type="ECO:0000256" key="1">
    <source>
        <dbReference type="ARBA" id="ARBA00004841"/>
    </source>
</evidence>
<dbReference type="Pfam" id="PF12062">
    <property type="entry name" value="HSNSD-CE"/>
    <property type="match status" value="1"/>
</dbReference>
<dbReference type="Proteomes" id="UP000825002">
    <property type="component" value="Unassembled WGS sequence"/>
</dbReference>
<dbReference type="PANTHER" id="PTHR10605">
    <property type="entry name" value="HEPARAN SULFATE SULFOTRANSFERASE"/>
    <property type="match status" value="1"/>
</dbReference>
<comment type="caution">
    <text evidence="12">The sequence shown here is derived from an EMBL/GenBank/DDBJ whole genome shotgun (WGS) entry which is preliminary data.</text>
</comment>
<dbReference type="Pfam" id="PF00685">
    <property type="entry name" value="Sulfotransfer_1"/>
    <property type="match status" value="1"/>
</dbReference>
<evidence type="ECO:0000256" key="7">
    <source>
        <dbReference type="ARBA" id="ARBA00023157"/>
    </source>
</evidence>
<dbReference type="InterPro" id="IPR000863">
    <property type="entry name" value="Sulfotransferase_dom"/>
</dbReference>
<evidence type="ECO:0000256" key="9">
    <source>
        <dbReference type="ARBA" id="ARBA00023268"/>
    </source>
</evidence>
<feature type="domain" description="Sulfotransferase" evidence="10">
    <location>
        <begin position="203"/>
        <end position="443"/>
    </location>
</feature>
<evidence type="ECO:0000256" key="2">
    <source>
        <dbReference type="ARBA" id="ARBA00005093"/>
    </source>
</evidence>
<keyword evidence="6" id="KW-0378">Hydrolase</keyword>
<evidence type="ECO:0000313" key="13">
    <source>
        <dbReference type="Proteomes" id="UP000825002"/>
    </source>
</evidence>
<evidence type="ECO:0000256" key="5">
    <source>
        <dbReference type="ARBA" id="ARBA00022679"/>
    </source>
</evidence>
<keyword evidence="9" id="KW-0511">Multifunctional enzyme</keyword>
<feature type="domain" description="Heparan sulphate-N-deacetylase deacetylase" evidence="11">
    <location>
        <begin position="31"/>
        <end position="111"/>
    </location>
</feature>
<dbReference type="InterPro" id="IPR027417">
    <property type="entry name" value="P-loop_NTPase"/>
</dbReference>
<dbReference type="EC" id="2.8.2.8" evidence="4"/>
<evidence type="ECO:0000256" key="4">
    <source>
        <dbReference type="ARBA" id="ARBA00012979"/>
    </source>
</evidence>
<keyword evidence="8" id="KW-0325">Glycoprotein</keyword>
<evidence type="ECO:0000259" key="10">
    <source>
        <dbReference type="Pfam" id="PF00685"/>
    </source>
</evidence>
<comment type="pathway">
    <text evidence="1">Glycan metabolism; heparin biosynthesis.</text>
</comment>
<keyword evidence="5" id="KW-0808">Transferase</keyword>
<reference evidence="12 13" key="1">
    <citation type="submission" date="2020-10" db="EMBL/GenBank/DDBJ databases">
        <authorList>
            <person name="Klimov P.B."/>
            <person name="Dyachkov S.M."/>
            <person name="Chetverikov P.E."/>
        </authorList>
    </citation>
    <scope>NUCLEOTIDE SEQUENCE [LARGE SCALE GENOMIC DNA]</scope>
    <source>
        <strain evidence="12">BMOC 18-1129-001#AD2665</strain>
        <tissue evidence="12">Entire mites</tissue>
    </source>
</reference>
<keyword evidence="13" id="KW-1185">Reference proteome</keyword>
<dbReference type="InterPro" id="IPR021930">
    <property type="entry name" value="Heparan_SO4_deacetylase_dom"/>
</dbReference>
<name>A0ABQ7S876_9ACAR</name>
<proteinExistence type="inferred from homology"/>
<comment type="pathway">
    <text evidence="2">Glycan metabolism; heparan sulfate biosynthesis.</text>
</comment>
<evidence type="ECO:0000259" key="11">
    <source>
        <dbReference type="Pfam" id="PF12062"/>
    </source>
</evidence>
<dbReference type="PANTHER" id="PTHR10605:SF56">
    <property type="entry name" value="BIFUNCTIONAL HEPARAN SULFATE N-DEACETYLASE_N-SULFOTRANSFERASE"/>
    <property type="match status" value="1"/>
</dbReference>
<feature type="non-terminal residue" evidence="12">
    <location>
        <position position="520"/>
    </location>
</feature>
<accession>A0ABQ7S876</accession>
<dbReference type="InterPro" id="IPR037359">
    <property type="entry name" value="NST/OST"/>
</dbReference>
<sequence length="520" mass="60506">LADKAAYLAAFLGALVAVCERRYWSQCYIEVVFPVHEQLYDAWRRVWNVQLTSTEEYPHLRPAHARRGFIHKDIMVLPRQTCGLYTHTIFMDKYPGGMSKLIANIQGGELFQTIVHQPVNIFMTHMSNYANDRLALYTFGSLINFVHKWTNLRLKFASSPLELGHIYFSLHPDEIEPLWVNPCLDKRHMAIWSPFKSCQSLPSFVIVGPQKSGTTALHTFLNLHPNLLTSRPSEENFEEVQFFNDKNYFRGLDWYIDQFASNHSDKSSKTFPIHSTNNITDKSMKKVYFEKSATYFDQPKVPRRMHSLLPNAKIVIVLISPIRRAYSWYQHARAHKDPAALKYSFYRIITADNEAPPRVRDLRDRCLTPGHYANHLNNWLSYYRSDQLIIVDGNWFRDNPAQVLDSLQSSLNIPSILDYTNILTFDKRKGFFCYKTTLSQHSFHADTNMIDTVNRHETNDGKVKVNCLGPGKGRVYPNMDSDSEIFLRRYYLPHNKALLDLLSRLNIDAPLWLNEDLEFV</sequence>
<organism evidence="12 13">
    <name type="scientific">Fragariocoptes setiger</name>
    <dbReference type="NCBI Taxonomy" id="1670756"/>
    <lineage>
        <taxon>Eukaryota</taxon>
        <taxon>Metazoa</taxon>
        <taxon>Ecdysozoa</taxon>
        <taxon>Arthropoda</taxon>
        <taxon>Chelicerata</taxon>
        <taxon>Arachnida</taxon>
        <taxon>Acari</taxon>
        <taxon>Acariformes</taxon>
        <taxon>Trombidiformes</taxon>
        <taxon>Prostigmata</taxon>
        <taxon>Eupodina</taxon>
        <taxon>Eriophyoidea</taxon>
        <taxon>Phytoptidae</taxon>
        <taxon>Fragariocoptes</taxon>
    </lineage>
</organism>
<feature type="non-terminal residue" evidence="12">
    <location>
        <position position="1"/>
    </location>
</feature>
<comment type="similarity">
    <text evidence="3">Belongs to the sulfotransferase 1 family. NDST subfamily.</text>
</comment>
<dbReference type="EMBL" id="JAIFTH010000393">
    <property type="protein sequence ID" value="KAG9509632.1"/>
    <property type="molecule type" value="Genomic_DNA"/>
</dbReference>
<evidence type="ECO:0000256" key="3">
    <source>
        <dbReference type="ARBA" id="ARBA00010420"/>
    </source>
</evidence>
<evidence type="ECO:0000313" key="12">
    <source>
        <dbReference type="EMBL" id="KAG9509632.1"/>
    </source>
</evidence>
<evidence type="ECO:0000256" key="8">
    <source>
        <dbReference type="ARBA" id="ARBA00023180"/>
    </source>
</evidence>
<dbReference type="Gene3D" id="3.40.50.300">
    <property type="entry name" value="P-loop containing nucleotide triphosphate hydrolases"/>
    <property type="match status" value="1"/>
</dbReference>
<gene>
    <name evidence="12" type="primary">sfl</name>
    <name evidence="12" type="ORF">GZH46_01842</name>
</gene>
<protein>
    <recommendedName>
        <fullName evidence="4">[heparan sulfate]-glucosamine N-sulfotransferase</fullName>
        <ecNumber evidence="4">2.8.2.8</ecNumber>
    </recommendedName>
</protein>